<comment type="caution">
    <text evidence="3">The sequence shown here is derived from an EMBL/GenBank/DDBJ whole genome shotgun (WGS) entry which is preliminary data.</text>
</comment>
<name>A0A8S3Y2C4_PARAO</name>
<evidence type="ECO:0000313" key="4">
    <source>
        <dbReference type="Proteomes" id="UP000691718"/>
    </source>
</evidence>
<sequence>MNFRAIFLFVFMLLAVAVAFPSDENRSRRDVAESVKSAASDAKKAISDAGAAVVDAFKPTEKSTKDKIVDSVKNIVEISSKLTMESQERIEDPSYLPSDLDRPTTPESEDSEFIQLDELLNPDRYLTKENNIKEMQSKAIALLFGKPKQLPNNNESQYVVQAITENIFKLTWKVIQPRA</sequence>
<reference evidence="3" key="1">
    <citation type="submission" date="2021-04" db="EMBL/GenBank/DDBJ databases">
        <authorList>
            <person name="Tunstrom K."/>
        </authorList>
    </citation>
    <scope>NUCLEOTIDE SEQUENCE</scope>
</reference>
<dbReference type="AlphaFoldDB" id="A0A8S3Y2C4"/>
<evidence type="ECO:0000313" key="3">
    <source>
        <dbReference type="EMBL" id="CAG5049018.1"/>
    </source>
</evidence>
<feature type="signal peptide" evidence="2">
    <location>
        <begin position="1"/>
        <end position="19"/>
    </location>
</feature>
<accession>A0A8S3Y2C4</accession>
<dbReference type="EMBL" id="CAJQZP010001468">
    <property type="protein sequence ID" value="CAG5049018.1"/>
    <property type="molecule type" value="Genomic_DNA"/>
</dbReference>
<protein>
    <submittedName>
        <fullName evidence="3">(apollo) hypothetical protein</fullName>
    </submittedName>
</protein>
<proteinExistence type="predicted"/>
<organism evidence="3 4">
    <name type="scientific">Parnassius apollo</name>
    <name type="common">Apollo butterfly</name>
    <name type="synonym">Papilio apollo</name>
    <dbReference type="NCBI Taxonomy" id="110799"/>
    <lineage>
        <taxon>Eukaryota</taxon>
        <taxon>Metazoa</taxon>
        <taxon>Ecdysozoa</taxon>
        <taxon>Arthropoda</taxon>
        <taxon>Hexapoda</taxon>
        <taxon>Insecta</taxon>
        <taxon>Pterygota</taxon>
        <taxon>Neoptera</taxon>
        <taxon>Endopterygota</taxon>
        <taxon>Lepidoptera</taxon>
        <taxon>Glossata</taxon>
        <taxon>Ditrysia</taxon>
        <taxon>Papilionoidea</taxon>
        <taxon>Papilionidae</taxon>
        <taxon>Parnassiinae</taxon>
        <taxon>Parnassini</taxon>
        <taxon>Parnassius</taxon>
        <taxon>Parnassius</taxon>
    </lineage>
</organism>
<keyword evidence="2" id="KW-0732">Signal</keyword>
<feature type="region of interest" description="Disordered" evidence="1">
    <location>
        <begin position="84"/>
        <end position="111"/>
    </location>
</feature>
<dbReference type="OrthoDB" id="7443627at2759"/>
<gene>
    <name evidence="3" type="ORF">PAPOLLO_LOCUS24363</name>
</gene>
<feature type="chain" id="PRO_5035794225" evidence="2">
    <location>
        <begin position="20"/>
        <end position="179"/>
    </location>
</feature>
<evidence type="ECO:0000256" key="2">
    <source>
        <dbReference type="SAM" id="SignalP"/>
    </source>
</evidence>
<keyword evidence="4" id="KW-1185">Reference proteome</keyword>
<dbReference type="Proteomes" id="UP000691718">
    <property type="component" value="Unassembled WGS sequence"/>
</dbReference>
<evidence type="ECO:0000256" key="1">
    <source>
        <dbReference type="SAM" id="MobiDB-lite"/>
    </source>
</evidence>